<dbReference type="Proteomes" id="UP001152798">
    <property type="component" value="Chromosome 1"/>
</dbReference>
<comment type="similarity">
    <text evidence="1">Belongs to the glycosyl hydrolase 26 family.</text>
</comment>
<dbReference type="InterPro" id="IPR000805">
    <property type="entry name" value="Glyco_hydro_26"/>
</dbReference>
<dbReference type="Gene3D" id="3.20.20.80">
    <property type="entry name" value="Glycosidases"/>
    <property type="match status" value="1"/>
</dbReference>
<evidence type="ECO:0000313" key="6">
    <source>
        <dbReference type="Proteomes" id="UP001152798"/>
    </source>
</evidence>
<gene>
    <name evidence="5" type="ORF">NEZAVI_LOCUS687</name>
</gene>
<accession>A0A9P0E6F0</accession>
<evidence type="ECO:0000256" key="2">
    <source>
        <dbReference type="ARBA" id="ARBA00022801"/>
    </source>
</evidence>
<proteinExistence type="inferred from homology"/>
<dbReference type="GO" id="GO:0016985">
    <property type="term" value="F:mannan endo-1,4-beta-mannosidase activity"/>
    <property type="evidence" value="ECO:0007669"/>
    <property type="project" value="InterPro"/>
</dbReference>
<organism evidence="5 6">
    <name type="scientific">Nezara viridula</name>
    <name type="common">Southern green stink bug</name>
    <name type="synonym">Cimex viridulus</name>
    <dbReference type="NCBI Taxonomy" id="85310"/>
    <lineage>
        <taxon>Eukaryota</taxon>
        <taxon>Metazoa</taxon>
        <taxon>Ecdysozoa</taxon>
        <taxon>Arthropoda</taxon>
        <taxon>Hexapoda</taxon>
        <taxon>Insecta</taxon>
        <taxon>Pterygota</taxon>
        <taxon>Neoptera</taxon>
        <taxon>Paraneoptera</taxon>
        <taxon>Hemiptera</taxon>
        <taxon>Heteroptera</taxon>
        <taxon>Panheteroptera</taxon>
        <taxon>Pentatomomorpha</taxon>
        <taxon>Pentatomoidea</taxon>
        <taxon>Pentatomidae</taxon>
        <taxon>Pentatominae</taxon>
        <taxon>Nezara</taxon>
    </lineage>
</organism>
<keyword evidence="2" id="KW-0378">Hydrolase</keyword>
<dbReference type="OrthoDB" id="9971691at2759"/>
<dbReference type="GO" id="GO:0006080">
    <property type="term" value="P:substituted mannan metabolic process"/>
    <property type="evidence" value="ECO:0007669"/>
    <property type="project" value="InterPro"/>
</dbReference>
<dbReference type="PRINTS" id="PR00739">
    <property type="entry name" value="GLHYDRLASE26"/>
</dbReference>
<evidence type="ECO:0000259" key="4">
    <source>
        <dbReference type="PROSITE" id="PS51764"/>
    </source>
</evidence>
<dbReference type="EMBL" id="OV725077">
    <property type="protein sequence ID" value="CAH1389247.1"/>
    <property type="molecule type" value="Genomic_DNA"/>
</dbReference>
<dbReference type="InterPro" id="IPR022790">
    <property type="entry name" value="GH26_dom"/>
</dbReference>
<name>A0A9P0E6F0_NEZVI</name>
<feature type="domain" description="GH26" evidence="4">
    <location>
        <begin position="54"/>
        <end position="372"/>
    </location>
</feature>
<evidence type="ECO:0000313" key="5">
    <source>
        <dbReference type="EMBL" id="CAH1389247.1"/>
    </source>
</evidence>
<keyword evidence="6" id="KW-1185">Reference proteome</keyword>
<protein>
    <recommendedName>
        <fullName evidence="4">GH26 domain-containing protein</fullName>
    </recommendedName>
</protein>
<dbReference type="InterPro" id="IPR017853">
    <property type="entry name" value="GH"/>
</dbReference>
<dbReference type="SUPFAM" id="SSF51445">
    <property type="entry name" value="(Trans)glycosidases"/>
    <property type="match status" value="1"/>
</dbReference>
<keyword evidence="3" id="KW-0326">Glycosidase</keyword>
<evidence type="ECO:0000256" key="3">
    <source>
        <dbReference type="ARBA" id="ARBA00023295"/>
    </source>
</evidence>
<dbReference type="PANTHER" id="PTHR40079:SF4">
    <property type="entry name" value="GH26 DOMAIN-CONTAINING PROTEIN-RELATED"/>
    <property type="match status" value="1"/>
</dbReference>
<evidence type="ECO:0000256" key="1">
    <source>
        <dbReference type="ARBA" id="ARBA00007754"/>
    </source>
</evidence>
<dbReference type="Pfam" id="PF02156">
    <property type="entry name" value="Glyco_hydro_26"/>
    <property type="match status" value="1"/>
</dbReference>
<dbReference type="AlphaFoldDB" id="A0A9P0E6F0"/>
<sequence>MIAHYPKAVYFMPWNGITGPIQNKNAWGAYNNPKVINMGELRSVRSTANPAANDKTKKLLSVLSGLGDRDRMLSGAFGGYNLFVHEIGFSMEQANGIQKLTNKLPTIYGMDCSPGWETTEDGHETDLIDCFHPNIVDYAKKGGIITISHHFPNPVYAGNKVDGKGTLTNTQYATILQDGTSARNRWLKMMEKIATGLKAYKDQGITILYRPFHEMNGDWFWWSAIPNDQSQNGERQRLFKLLWQDLFNFMKNKGLDNLLWVYSPDQSRDSKTAYYPGNNYVDIVGLDWYTVDPNSYVNGYDELLSLGKPFAFAEVGPYGESQGHFDFGLFIKNIVSRYPKAVFFMPWNGITSPIKNNNIWEVYNNPKVINLGEL</sequence>
<reference evidence="5" key="1">
    <citation type="submission" date="2022-01" db="EMBL/GenBank/DDBJ databases">
        <authorList>
            <person name="King R."/>
        </authorList>
    </citation>
    <scope>NUCLEOTIDE SEQUENCE</scope>
</reference>
<dbReference type="PANTHER" id="PTHR40079">
    <property type="entry name" value="MANNAN ENDO-1,4-BETA-MANNOSIDASE E-RELATED"/>
    <property type="match status" value="1"/>
</dbReference>
<dbReference type="PROSITE" id="PS51764">
    <property type="entry name" value="GH26"/>
    <property type="match status" value="1"/>
</dbReference>